<sequence>MLTTTYPLPHTLKQSAKDPNFLLSLSSDIVIGKGEPLLIAGPCTLESYEHTVTIGLAAKAAGATVLRGSIRKPRTSPFTFQGWGKEKVIWHKEAQRIHGLLTETEVLDVRDVEITAENVDFLRIGARNMQNFVLLQEVSKSHRPVILKRHPSATIEEWLSSAEYLLNSPSCPGVILCERGIRTFETSTRYTLDLNTVALLKEVSPLPVIVDPSHAAGKRSLVPPLAKAAMAAGADGLMIEIHESPEKALCDGKQHITPEELSDLFASIRETYSICQGSHR</sequence>
<dbReference type="PANTHER" id="PTHR43018">
    <property type="entry name" value="PHOSPHO-2-DEHYDRO-3-DEOXYHEPTONATE ALDOLASE"/>
    <property type="match status" value="1"/>
</dbReference>
<evidence type="ECO:0000313" key="3">
    <source>
        <dbReference type="EMBL" id="QDE37456.1"/>
    </source>
</evidence>
<dbReference type="GO" id="GO:0003849">
    <property type="term" value="F:3-deoxy-7-phosphoheptulonate synthase activity"/>
    <property type="evidence" value="ECO:0007669"/>
    <property type="project" value="UniProtKB-EC"/>
</dbReference>
<protein>
    <submittedName>
        <fullName evidence="3">3-deoxy-7-phosphoheptulonate synthase</fullName>
        <ecNumber evidence="3">2.5.1.54</ecNumber>
    </submittedName>
</protein>
<dbReference type="RefSeq" id="WP_028444368.1">
    <property type="nucleotide sequence ID" value="NZ_CP041038.1"/>
</dbReference>
<proteinExistence type="predicted"/>
<keyword evidence="4" id="KW-1185">Reference proteome</keyword>
<dbReference type="SUPFAM" id="SSF51569">
    <property type="entry name" value="Aldolase"/>
    <property type="match status" value="1"/>
</dbReference>
<evidence type="ECO:0000259" key="2">
    <source>
        <dbReference type="Pfam" id="PF00793"/>
    </source>
</evidence>
<dbReference type="GeneID" id="12242718"/>
<accession>A0ABX5W017</accession>
<dbReference type="InterPro" id="IPR013785">
    <property type="entry name" value="Aldolase_TIM"/>
</dbReference>
<evidence type="ECO:0000256" key="1">
    <source>
        <dbReference type="ARBA" id="ARBA00022679"/>
    </source>
</evidence>
<organism evidence="3 4">
    <name type="scientific">Chlamydophila parapsittaci</name>
    <dbReference type="NCBI Taxonomy" id="344886"/>
    <lineage>
        <taxon>Bacteria</taxon>
        <taxon>Pseudomonadati</taxon>
        <taxon>Chlamydiota</taxon>
        <taxon>Chlamydiia</taxon>
        <taxon>Chlamydiales</taxon>
        <taxon>Chlamydiaceae</taxon>
        <taxon>Chlamydia/Chlamydophila group</taxon>
        <taxon>Chlamydia</taxon>
    </lineage>
</organism>
<feature type="domain" description="DAHP synthetase I/KDSA" evidence="2">
    <location>
        <begin position="23"/>
        <end position="266"/>
    </location>
</feature>
<gene>
    <name evidence="3" type="primary">aroF</name>
    <name evidence="3" type="ORF">FI836_04055</name>
</gene>
<evidence type="ECO:0000313" key="4">
    <source>
        <dbReference type="Proteomes" id="UP000320536"/>
    </source>
</evidence>
<reference evidence="3 4" key="1">
    <citation type="journal article" date="2020" name="Data Brief">
        <title>Data of de novo genome assembly of the Chlamydia psittaci strain isolated from the livestock in Volga Region, Russian Federation.</title>
        <authorList>
            <person name="Feodorova V.A."/>
            <person name="Zaitsev S.S."/>
            <person name="Khizhnyakova M.A."/>
            <person name="Saltykov Y.V."/>
            <person name="Evstifeev V.V."/>
            <person name="Khusainov F.M."/>
            <person name="Yakovlev S.I."/>
            <person name="Larionova O.S."/>
            <person name="Motin V.L."/>
        </authorList>
    </citation>
    <scope>NUCLEOTIDE SEQUENCE [LARGE SCALE GENOMIC DNA]</scope>
    <source>
        <strain evidence="3 4">Rostinovo-70</strain>
    </source>
</reference>
<name>A0ABX5W017_9CHLA</name>
<dbReference type="Pfam" id="PF00793">
    <property type="entry name" value="DAHP_synth_1"/>
    <property type="match status" value="1"/>
</dbReference>
<dbReference type="NCBIfam" id="NF006421">
    <property type="entry name" value="PRK08673.1"/>
    <property type="match status" value="1"/>
</dbReference>
<dbReference type="Gene3D" id="3.20.20.70">
    <property type="entry name" value="Aldolase class I"/>
    <property type="match status" value="1"/>
</dbReference>
<dbReference type="NCBIfam" id="TIGR01361">
    <property type="entry name" value="DAHP_synth_Bsub"/>
    <property type="match status" value="1"/>
</dbReference>
<dbReference type="InterPro" id="IPR006268">
    <property type="entry name" value="DAHP_syn_2"/>
</dbReference>
<dbReference type="EMBL" id="CP041038">
    <property type="protein sequence ID" value="QDE37456.1"/>
    <property type="molecule type" value="Genomic_DNA"/>
</dbReference>
<dbReference type="InterPro" id="IPR006218">
    <property type="entry name" value="DAHP1/KDSA"/>
</dbReference>
<dbReference type="Proteomes" id="UP000320536">
    <property type="component" value="Chromosome"/>
</dbReference>
<keyword evidence="1 3" id="KW-0808">Transferase</keyword>
<dbReference type="EC" id="2.5.1.54" evidence="3"/>
<dbReference type="InterPro" id="IPR052899">
    <property type="entry name" value="Class-I_DAHP_synthase"/>
</dbReference>
<dbReference type="PANTHER" id="PTHR43018:SF1">
    <property type="entry name" value="PROTEIN AROA(G)"/>
    <property type="match status" value="1"/>
</dbReference>